<feature type="transmembrane region" description="Helical" evidence="7">
    <location>
        <begin position="305"/>
        <end position="325"/>
    </location>
</feature>
<dbReference type="GO" id="GO:0005886">
    <property type="term" value="C:plasma membrane"/>
    <property type="evidence" value="ECO:0007669"/>
    <property type="project" value="UniProtKB-SubCell"/>
</dbReference>
<feature type="domain" description="Major facilitator superfamily (MFS) profile" evidence="8">
    <location>
        <begin position="29"/>
        <end position="419"/>
    </location>
</feature>
<dbReference type="InterPro" id="IPR020846">
    <property type="entry name" value="MFS_dom"/>
</dbReference>
<keyword evidence="5 7" id="KW-1133">Transmembrane helix</keyword>
<dbReference type="PANTHER" id="PTHR23513">
    <property type="entry name" value="INTEGRAL MEMBRANE EFFLUX PROTEIN-RELATED"/>
    <property type="match status" value="1"/>
</dbReference>
<dbReference type="Pfam" id="PF05977">
    <property type="entry name" value="MFS_3"/>
    <property type="match status" value="1"/>
</dbReference>
<name>A0A1L5F7E3_CLOKL</name>
<dbReference type="InterPro" id="IPR036259">
    <property type="entry name" value="MFS_trans_sf"/>
</dbReference>
<feature type="transmembrane region" description="Helical" evidence="7">
    <location>
        <begin position="67"/>
        <end position="88"/>
    </location>
</feature>
<feature type="transmembrane region" description="Helical" evidence="7">
    <location>
        <begin position="394"/>
        <end position="413"/>
    </location>
</feature>
<proteinExistence type="predicted"/>
<keyword evidence="6 7" id="KW-0472">Membrane</keyword>
<evidence type="ECO:0000256" key="2">
    <source>
        <dbReference type="ARBA" id="ARBA00022448"/>
    </source>
</evidence>
<organism evidence="9 10">
    <name type="scientific">Clostridium kluyveri</name>
    <dbReference type="NCBI Taxonomy" id="1534"/>
    <lineage>
        <taxon>Bacteria</taxon>
        <taxon>Bacillati</taxon>
        <taxon>Bacillota</taxon>
        <taxon>Clostridia</taxon>
        <taxon>Eubacteriales</taxon>
        <taxon>Clostridiaceae</taxon>
        <taxon>Clostridium</taxon>
    </lineage>
</organism>
<evidence type="ECO:0000256" key="6">
    <source>
        <dbReference type="ARBA" id="ARBA00023136"/>
    </source>
</evidence>
<reference evidence="9 10" key="1">
    <citation type="submission" date="2016-12" db="EMBL/GenBank/DDBJ databases">
        <title>Complete genome sequence of Clostridium kluyveri JZZ isolated from the pit mud of a Chinese flavor liquor-making factory.</title>
        <authorList>
            <person name="Wang Y."/>
        </authorList>
    </citation>
    <scope>NUCLEOTIDE SEQUENCE [LARGE SCALE GENOMIC DNA]</scope>
    <source>
        <strain evidence="9 10">JZZ</strain>
    </source>
</reference>
<evidence type="ECO:0000259" key="8">
    <source>
        <dbReference type="PROSITE" id="PS50850"/>
    </source>
</evidence>
<dbReference type="PANTHER" id="PTHR23513:SF11">
    <property type="entry name" value="STAPHYLOFERRIN A TRANSPORTER"/>
    <property type="match status" value="1"/>
</dbReference>
<dbReference type="RefSeq" id="WP_073538585.1">
    <property type="nucleotide sequence ID" value="NZ_CP018335.1"/>
</dbReference>
<feature type="transmembrane region" description="Helical" evidence="7">
    <location>
        <begin position="365"/>
        <end position="388"/>
    </location>
</feature>
<gene>
    <name evidence="9" type="ORF">BS101_09385</name>
</gene>
<evidence type="ECO:0000256" key="7">
    <source>
        <dbReference type="SAM" id="Phobius"/>
    </source>
</evidence>
<dbReference type="InterPro" id="IPR010290">
    <property type="entry name" value="TM_effector"/>
</dbReference>
<keyword evidence="3" id="KW-1003">Cell membrane</keyword>
<dbReference type="PROSITE" id="PS50850">
    <property type="entry name" value="MFS"/>
    <property type="match status" value="1"/>
</dbReference>
<sequence length="421" mass="47255">MNVLSMRELLGEKLLVKKISNRIIKGFPALKHKYFRYFLAGQCISLMGTWVQRTAQQWVFYDITKSAFLLGVLGVFQFTPMLLFSLLAGVFVDRFPKKKLLLITQFLQMMQAFVFAILIWSGHIKYWHVLILAGVYGIVQTFDMPTRQSFFIELVGKDDLISAIGMNSTIVNIARILGPAFSGIILFKLGPIFCFLINGFSFIAVLIGLISIKSYYAGIRKKTCNIMDDIVNGLKYIKSQKTILTAVISMLFVGTFAFNNEVIIPVYVKEVLHKSAGVYSTLLSASGIGALIGSVKFASNTKRRLNVIFISSSILSMCLITQSFIHTYYVSILILIIYGFFNIIFMASINFIIQINSRDEYRGRTVSVYSLVLVGTTPIGNLFAGTIAEYLGSNASFLLCGVTTLVLMFFVLFKFKEVFYS</sequence>
<dbReference type="Gene3D" id="1.20.1250.20">
    <property type="entry name" value="MFS general substrate transporter like domains"/>
    <property type="match status" value="1"/>
</dbReference>
<feature type="transmembrane region" description="Helical" evidence="7">
    <location>
        <begin position="34"/>
        <end position="52"/>
    </location>
</feature>
<dbReference type="AlphaFoldDB" id="A0A1L5F7E3"/>
<evidence type="ECO:0000256" key="1">
    <source>
        <dbReference type="ARBA" id="ARBA00004651"/>
    </source>
</evidence>
<evidence type="ECO:0000313" key="9">
    <source>
        <dbReference type="EMBL" id="APM38941.1"/>
    </source>
</evidence>
<dbReference type="EMBL" id="CP018335">
    <property type="protein sequence ID" value="APM38941.1"/>
    <property type="molecule type" value="Genomic_DNA"/>
</dbReference>
<protein>
    <submittedName>
        <fullName evidence="9">MFS transporter</fullName>
    </submittedName>
</protein>
<evidence type="ECO:0000256" key="4">
    <source>
        <dbReference type="ARBA" id="ARBA00022692"/>
    </source>
</evidence>
<feature type="transmembrane region" description="Helical" evidence="7">
    <location>
        <begin position="331"/>
        <end position="353"/>
    </location>
</feature>
<evidence type="ECO:0000256" key="5">
    <source>
        <dbReference type="ARBA" id="ARBA00022989"/>
    </source>
</evidence>
<dbReference type="Proteomes" id="UP000184604">
    <property type="component" value="Chromosome"/>
</dbReference>
<dbReference type="SUPFAM" id="SSF103473">
    <property type="entry name" value="MFS general substrate transporter"/>
    <property type="match status" value="1"/>
</dbReference>
<feature type="transmembrane region" description="Helical" evidence="7">
    <location>
        <begin position="100"/>
        <end position="120"/>
    </location>
</feature>
<accession>A0A1L5F7E3</accession>
<feature type="transmembrane region" description="Helical" evidence="7">
    <location>
        <begin position="192"/>
        <end position="212"/>
    </location>
</feature>
<keyword evidence="4 7" id="KW-0812">Transmembrane</keyword>
<feature type="transmembrane region" description="Helical" evidence="7">
    <location>
        <begin position="278"/>
        <end position="298"/>
    </location>
</feature>
<evidence type="ECO:0000256" key="3">
    <source>
        <dbReference type="ARBA" id="ARBA00022475"/>
    </source>
</evidence>
<comment type="subcellular location">
    <subcellularLocation>
        <location evidence="1">Cell membrane</location>
        <topology evidence="1">Multi-pass membrane protein</topology>
    </subcellularLocation>
</comment>
<dbReference type="GO" id="GO:0022857">
    <property type="term" value="F:transmembrane transporter activity"/>
    <property type="evidence" value="ECO:0007669"/>
    <property type="project" value="InterPro"/>
</dbReference>
<keyword evidence="2" id="KW-0813">Transport</keyword>
<evidence type="ECO:0000313" key="10">
    <source>
        <dbReference type="Proteomes" id="UP000184604"/>
    </source>
</evidence>
<dbReference type="OrthoDB" id="9775268at2"/>
<feature type="transmembrane region" description="Helical" evidence="7">
    <location>
        <begin position="242"/>
        <end position="258"/>
    </location>
</feature>
<dbReference type="CDD" id="cd06173">
    <property type="entry name" value="MFS_MefA_like"/>
    <property type="match status" value="1"/>
</dbReference>